<evidence type="ECO:0000313" key="2">
    <source>
        <dbReference type="EMBL" id="STD79098.1"/>
    </source>
</evidence>
<evidence type="ECO:0000256" key="1">
    <source>
        <dbReference type="SAM" id="MobiDB-lite"/>
    </source>
</evidence>
<dbReference type="AlphaFoldDB" id="A0A376GSQ2"/>
<name>A0A376GSQ2_9CORY</name>
<gene>
    <name evidence="2" type="ORF">NCTC10289_02617</name>
</gene>
<reference evidence="2 3" key="1">
    <citation type="submission" date="2018-06" db="EMBL/GenBank/DDBJ databases">
        <authorList>
            <consortium name="Pathogen Informatics"/>
            <person name="Doyle S."/>
        </authorList>
    </citation>
    <scope>NUCLEOTIDE SEQUENCE [LARGE SCALE GENOMIC DNA]</scope>
    <source>
        <strain evidence="2 3">NCTC10289</strain>
    </source>
</reference>
<protein>
    <submittedName>
        <fullName evidence="2">Uncharacterized protein</fullName>
    </submittedName>
</protein>
<sequence>MRMMVPNGKGGFEEITVLRGERGLPGEPGKPGPPGTTSWDGITNKPNKFTPDSHKHSMADISDLPPVEYNNIGGSIVRRFNNGVITVPDPVTGDSATPRRYVDEAVGKKSDSDHTHSEYASRDDLRALIRLVDSAPASPEDGRALCHTGIRRTTMALKLIKPGPVTQLYVSGRAEDEKTIARIRRPHYLQGGQCGVVMGASCPRLGFTGLPGLGLIRPCG</sequence>
<dbReference type="Proteomes" id="UP000254287">
    <property type="component" value="Unassembled WGS sequence"/>
</dbReference>
<dbReference type="EMBL" id="UFXP01000002">
    <property type="protein sequence ID" value="STD79098.1"/>
    <property type="molecule type" value="Genomic_DNA"/>
</dbReference>
<proteinExistence type="predicted"/>
<accession>A0A376GSQ2</accession>
<organism evidence="2 3">
    <name type="scientific">Corynebacterium minutissimum</name>
    <dbReference type="NCBI Taxonomy" id="38301"/>
    <lineage>
        <taxon>Bacteria</taxon>
        <taxon>Bacillati</taxon>
        <taxon>Actinomycetota</taxon>
        <taxon>Actinomycetes</taxon>
        <taxon>Mycobacteriales</taxon>
        <taxon>Corynebacteriaceae</taxon>
        <taxon>Corynebacterium</taxon>
    </lineage>
</organism>
<feature type="region of interest" description="Disordered" evidence="1">
    <location>
        <begin position="21"/>
        <end position="41"/>
    </location>
</feature>
<evidence type="ECO:0000313" key="3">
    <source>
        <dbReference type="Proteomes" id="UP000254287"/>
    </source>
</evidence>